<dbReference type="PANTHER" id="PTHR37466">
    <property type="entry name" value="SLR1628 PROTEIN"/>
    <property type="match status" value="1"/>
</dbReference>
<dbReference type="EMBL" id="NAJO01000061">
    <property type="protein sequence ID" value="OQN96835.1"/>
    <property type="molecule type" value="Genomic_DNA"/>
</dbReference>
<evidence type="ECO:0008006" key="3">
    <source>
        <dbReference type="Google" id="ProtNLM"/>
    </source>
</evidence>
<dbReference type="Proteomes" id="UP000192596">
    <property type="component" value="Unassembled WGS sequence"/>
</dbReference>
<dbReference type="InterPro" id="IPR018714">
    <property type="entry name" value="DUF2237"/>
</dbReference>
<accession>A0A1V8SCE9</accession>
<dbReference type="Pfam" id="PF09996">
    <property type="entry name" value="DUF2237"/>
    <property type="match status" value="1"/>
</dbReference>
<evidence type="ECO:0000313" key="1">
    <source>
        <dbReference type="EMBL" id="OQN96835.1"/>
    </source>
</evidence>
<organism evidence="1 2">
    <name type="scientific">Cryoendolithus antarcticus</name>
    <dbReference type="NCBI Taxonomy" id="1507870"/>
    <lineage>
        <taxon>Eukaryota</taxon>
        <taxon>Fungi</taxon>
        <taxon>Dikarya</taxon>
        <taxon>Ascomycota</taxon>
        <taxon>Pezizomycotina</taxon>
        <taxon>Dothideomycetes</taxon>
        <taxon>Dothideomycetidae</taxon>
        <taxon>Cladosporiales</taxon>
        <taxon>Cladosporiaceae</taxon>
        <taxon>Cryoendolithus</taxon>
    </lineage>
</organism>
<comment type="caution">
    <text evidence="1">The sequence shown here is derived from an EMBL/GenBank/DDBJ whole genome shotgun (WGS) entry which is preliminary data.</text>
</comment>
<protein>
    <recommendedName>
        <fullName evidence="3">DUF2237 domain-containing protein</fullName>
    </recommendedName>
</protein>
<dbReference type="STRING" id="1507870.A0A1V8SCE9"/>
<dbReference type="Gene3D" id="3.30.56.110">
    <property type="entry name" value="Protein of unknown function DUF2237"/>
    <property type="match status" value="1"/>
</dbReference>
<name>A0A1V8SCE9_9PEZI</name>
<evidence type="ECO:0000313" key="2">
    <source>
        <dbReference type="Proteomes" id="UP000192596"/>
    </source>
</evidence>
<proteinExistence type="predicted"/>
<sequence length="125" mass="13912">MSKSLNVFKKPLALHSTQPMTGFTRTGYCEVPASDYGNHAVAAEVTEEFLDFTARQGNDLRPIPGMKAGCKWCLCASRWREAFDARKNEAAGDKIVPKIFLHATNEKALGKMSLEEMKIFAVDKE</sequence>
<reference evidence="2" key="1">
    <citation type="submission" date="2017-03" db="EMBL/GenBank/DDBJ databases">
        <title>Genomes of endolithic fungi from Antarctica.</title>
        <authorList>
            <person name="Coleine C."/>
            <person name="Masonjones S."/>
            <person name="Stajich J.E."/>
        </authorList>
    </citation>
    <scope>NUCLEOTIDE SEQUENCE [LARGE SCALE GENOMIC DNA]</scope>
    <source>
        <strain evidence="2">CCFEE 5527</strain>
    </source>
</reference>
<gene>
    <name evidence="1" type="ORF">B0A48_17395</name>
</gene>
<keyword evidence="2" id="KW-1185">Reference proteome</keyword>
<dbReference type="AlphaFoldDB" id="A0A1V8SCE9"/>
<dbReference type="InParanoid" id="A0A1V8SCE9"/>
<dbReference type="PANTHER" id="PTHR37466:SF1">
    <property type="entry name" value="SLR1628 PROTEIN"/>
    <property type="match status" value="1"/>
</dbReference>
<dbReference type="OrthoDB" id="1517790at2759"/>